<gene>
    <name evidence="1" type="ORF">J2W69_000656</name>
</gene>
<reference evidence="1 2" key="1">
    <citation type="submission" date="2023-07" db="EMBL/GenBank/DDBJ databases">
        <title>Sorghum-associated microbial communities from plants grown in Nebraska, USA.</title>
        <authorList>
            <person name="Schachtman D."/>
        </authorList>
    </citation>
    <scope>NUCLEOTIDE SEQUENCE [LARGE SCALE GENOMIC DNA]</scope>
    <source>
        <strain evidence="1 2">4138</strain>
    </source>
</reference>
<dbReference type="RefSeq" id="WP_310274527.1">
    <property type="nucleotide sequence ID" value="NZ_JAVDWR010000001.1"/>
</dbReference>
<evidence type="ECO:0000313" key="1">
    <source>
        <dbReference type="EMBL" id="MDR7119741.1"/>
    </source>
</evidence>
<organism evidence="1 2">
    <name type="scientific">Rheinheimera soli</name>
    <dbReference type="NCBI Taxonomy" id="443616"/>
    <lineage>
        <taxon>Bacteria</taxon>
        <taxon>Pseudomonadati</taxon>
        <taxon>Pseudomonadota</taxon>
        <taxon>Gammaproteobacteria</taxon>
        <taxon>Chromatiales</taxon>
        <taxon>Chromatiaceae</taxon>
        <taxon>Rheinheimera</taxon>
    </lineage>
</organism>
<dbReference type="Proteomes" id="UP001257909">
    <property type="component" value="Unassembled WGS sequence"/>
</dbReference>
<accession>A0ABU1VVI9</accession>
<proteinExistence type="predicted"/>
<evidence type="ECO:0000313" key="2">
    <source>
        <dbReference type="Proteomes" id="UP001257909"/>
    </source>
</evidence>
<sequence length="156" mass="16945">MLIVGIDPDTKKHGVALVKDGIIQQLYTLGNKSLIELLNDLSGQYQLRIKLEDINAFKPVIQRPGQSRNQMMKIAQNIGAVKYAAEVLVQELAAAGFTVEMVLPLQGARSGKKYKAEAFNRLTGWNGKSNADNRDAAMIALYGQPKGGISGIFTGK</sequence>
<comment type="caution">
    <text evidence="1">The sequence shown here is derived from an EMBL/GenBank/DDBJ whole genome shotgun (WGS) entry which is preliminary data.</text>
</comment>
<protein>
    <submittedName>
        <fullName evidence="1">Uncharacterized protein</fullName>
    </submittedName>
</protein>
<name>A0ABU1VVI9_9GAMM</name>
<dbReference type="EMBL" id="JAVDWR010000001">
    <property type="protein sequence ID" value="MDR7119741.1"/>
    <property type="molecule type" value="Genomic_DNA"/>
</dbReference>
<keyword evidence="2" id="KW-1185">Reference proteome</keyword>